<dbReference type="GO" id="GO:0030170">
    <property type="term" value="F:pyridoxal phosphate binding"/>
    <property type="evidence" value="ECO:0007669"/>
    <property type="project" value="InterPro"/>
</dbReference>
<comment type="caution">
    <text evidence="5">The sequence shown here is derived from an EMBL/GenBank/DDBJ whole genome shotgun (WGS) entry which is preliminary data.</text>
</comment>
<dbReference type="PANTHER" id="PTHR14084:SF0">
    <property type="entry name" value="KYNURENINASE"/>
    <property type="match status" value="1"/>
</dbReference>
<dbReference type="InterPro" id="IPR015421">
    <property type="entry name" value="PyrdxlP-dep_Trfase_major"/>
</dbReference>
<organism evidence="5 6">
    <name type="scientific">Paraburkholderia monticola</name>
    <dbReference type="NCBI Taxonomy" id="1399968"/>
    <lineage>
        <taxon>Bacteria</taxon>
        <taxon>Pseudomonadati</taxon>
        <taxon>Pseudomonadota</taxon>
        <taxon>Betaproteobacteria</taxon>
        <taxon>Burkholderiales</taxon>
        <taxon>Burkholderiaceae</taxon>
        <taxon>Paraburkholderia</taxon>
    </lineage>
</organism>
<dbReference type="GO" id="GO:0009435">
    <property type="term" value="P:NAD+ biosynthetic process"/>
    <property type="evidence" value="ECO:0007669"/>
    <property type="project" value="InterPro"/>
</dbReference>
<dbReference type="InterPro" id="IPR010111">
    <property type="entry name" value="Kynureninase"/>
</dbReference>
<gene>
    <name evidence="5" type="ORF">CI15_19930</name>
</gene>
<dbReference type="GO" id="GO:0019441">
    <property type="term" value="P:L-tryptophan catabolic process to kynurenine"/>
    <property type="evidence" value="ECO:0007669"/>
    <property type="project" value="TreeGrafter"/>
</dbReference>
<evidence type="ECO:0000256" key="1">
    <source>
        <dbReference type="ARBA" id="ARBA00022642"/>
    </source>
</evidence>
<keyword evidence="2" id="KW-0378">Hydrolase</keyword>
<dbReference type="Gene3D" id="3.90.1150.10">
    <property type="entry name" value="Aspartate Aminotransferase, domain 1"/>
    <property type="match status" value="1"/>
</dbReference>
<evidence type="ECO:0000256" key="2">
    <source>
        <dbReference type="ARBA" id="ARBA00022801"/>
    </source>
</evidence>
<name>A0A149PK57_9BURK</name>
<dbReference type="GO" id="GO:0005737">
    <property type="term" value="C:cytoplasm"/>
    <property type="evidence" value="ECO:0007669"/>
    <property type="project" value="InterPro"/>
</dbReference>
<keyword evidence="3" id="KW-0663">Pyridoxal phosphate</keyword>
<keyword evidence="6" id="KW-1185">Reference proteome</keyword>
<dbReference type="GO" id="GO:0030429">
    <property type="term" value="F:kynureninase activity"/>
    <property type="evidence" value="ECO:0007669"/>
    <property type="project" value="InterPro"/>
</dbReference>
<keyword evidence="5" id="KW-0032">Aminotransferase</keyword>
<dbReference type="Pfam" id="PF00266">
    <property type="entry name" value="Aminotran_5"/>
    <property type="match status" value="1"/>
</dbReference>
<dbReference type="SUPFAM" id="SSF53383">
    <property type="entry name" value="PLP-dependent transferases"/>
    <property type="match status" value="1"/>
</dbReference>
<dbReference type="EMBL" id="LRBG01000031">
    <property type="protein sequence ID" value="KXU85445.1"/>
    <property type="molecule type" value="Genomic_DNA"/>
</dbReference>
<dbReference type="PANTHER" id="PTHR14084">
    <property type="entry name" value="KYNURENINASE"/>
    <property type="match status" value="1"/>
</dbReference>
<reference evidence="5 6" key="1">
    <citation type="journal article" date="2015" name="Int. J. Syst. Evol. Microbiol.">
        <title>Burkholderia monticola sp. nov., isolated from mountain soil.</title>
        <authorList>
            <person name="Baek I."/>
            <person name="Seo B."/>
            <person name="Lee I."/>
            <person name="Yi H."/>
            <person name="Chun J."/>
        </authorList>
    </citation>
    <scope>NUCLEOTIDE SEQUENCE [LARGE SCALE GENOMIC DNA]</scope>
    <source>
        <strain evidence="5 6">JC2948</strain>
    </source>
</reference>
<dbReference type="RefSeq" id="WP_062130115.1">
    <property type="nucleotide sequence ID" value="NZ_LRBG01000031.1"/>
</dbReference>
<dbReference type="Gene3D" id="3.40.640.10">
    <property type="entry name" value="Type I PLP-dependent aspartate aminotransferase-like (Major domain)"/>
    <property type="match status" value="1"/>
</dbReference>
<keyword evidence="1" id="KW-0662">Pyridine nucleotide biosynthesis</keyword>
<evidence type="ECO:0000313" key="6">
    <source>
        <dbReference type="Proteomes" id="UP000075613"/>
    </source>
</evidence>
<dbReference type="AlphaFoldDB" id="A0A149PK57"/>
<dbReference type="STRING" id="1399968.CI15_19930"/>
<evidence type="ECO:0000313" key="5">
    <source>
        <dbReference type="EMBL" id="KXU85445.1"/>
    </source>
</evidence>
<protein>
    <submittedName>
        <fullName evidence="5">Aminotransferase V</fullName>
    </submittedName>
</protein>
<proteinExistence type="predicted"/>
<evidence type="ECO:0000259" key="4">
    <source>
        <dbReference type="Pfam" id="PF00266"/>
    </source>
</evidence>
<dbReference type="Proteomes" id="UP000075613">
    <property type="component" value="Unassembled WGS sequence"/>
</dbReference>
<keyword evidence="5" id="KW-0808">Transferase</keyword>
<evidence type="ECO:0000256" key="3">
    <source>
        <dbReference type="ARBA" id="ARBA00022898"/>
    </source>
</evidence>
<dbReference type="InterPro" id="IPR015422">
    <property type="entry name" value="PyrdxlP-dep_Trfase_small"/>
</dbReference>
<dbReference type="GO" id="GO:0043420">
    <property type="term" value="P:anthranilate metabolic process"/>
    <property type="evidence" value="ECO:0007669"/>
    <property type="project" value="TreeGrafter"/>
</dbReference>
<dbReference type="InterPro" id="IPR015424">
    <property type="entry name" value="PyrdxlP-dep_Trfase"/>
</dbReference>
<dbReference type="InterPro" id="IPR000192">
    <property type="entry name" value="Aminotrans_V_dom"/>
</dbReference>
<sequence>MTTHPDESQRAGWLLYHSVGMFPGQEEAVRAALDRFASSWCRPDLQRWDYGLAARREVLDQWARLIHAPAHAVFAAENVTDAFARFVGALGRGRLAGKRVLIAADCFPSLHYMLSGLAPVLGFTLDTVPLGPDETYVSDAAFMARWQDDVVLAVITWVTSTASKRADVARLVAHGREQGSLIAVDLTQGAGILDYDVMAPAVDFVASTTLKWLCGAPGTGLAYLNPRLLDSDLTPLVQGWFSQPDPFNWDLERFSLAPDARRFDSGTPSFLPFVASAPGLAWRLSPAAAGMRDHNLALSRKLIALCDAKGYHLRSPREEAMRGGSVMADLPPHVDPRALEAKLASHGILVDTRGSTVRMSPGVLTRHQVLDDLATLLPEV</sequence>
<dbReference type="OrthoDB" id="9764293at2"/>
<accession>A0A149PK57</accession>
<feature type="domain" description="Aminotransferase class V" evidence="4">
    <location>
        <begin position="60"/>
        <end position="358"/>
    </location>
</feature>
<dbReference type="GO" id="GO:0008483">
    <property type="term" value="F:transaminase activity"/>
    <property type="evidence" value="ECO:0007669"/>
    <property type="project" value="UniProtKB-KW"/>
</dbReference>